<protein>
    <submittedName>
        <fullName evidence="2">Uncharacterized protein</fullName>
    </submittedName>
</protein>
<dbReference type="GeneID" id="27310545"/>
<proteinExistence type="predicted"/>
<keyword evidence="3" id="KW-1185">Reference proteome</keyword>
<dbReference type="RefSeq" id="XP_016216771.1">
    <property type="nucleotide sequence ID" value="XM_016355635.1"/>
</dbReference>
<feature type="region of interest" description="Disordered" evidence="1">
    <location>
        <begin position="1"/>
        <end position="118"/>
    </location>
</feature>
<feature type="compositionally biased region" description="Low complexity" evidence="1">
    <location>
        <begin position="13"/>
        <end position="31"/>
    </location>
</feature>
<feature type="compositionally biased region" description="Polar residues" evidence="1">
    <location>
        <begin position="43"/>
        <end position="55"/>
    </location>
</feature>
<dbReference type="HOGENOM" id="CLU_137468_0_0_1"/>
<feature type="compositionally biased region" description="Polar residues" evidence="1">
    <location>
        <begin position="81"/>
        <end position="96"/>
    </location>
</feature>
<evidence type="ECO:0000313" key="3">
    <source>
        <dbReference type="Proteomes" id="UP000053259"/>
    </source>
</evidence>
<accession>A0A0D1Z1U9</accession>
<evidence type="ECO:0000313" key="2">
    <source>
        <dbReference type="EMBL" id="KIW06902.1"/>
    </source>
</evidence>
<reference evidence="2 3" key="1">
    <citation type="submission" date="2015-01" db="EMBL/GenBank/DDBJ databases">
        <title>The Genome Sequence of Ochroconis gallopava CBS43764.</title>
        <authorList>
            <consortium name="The Broad Institute Genomics Platform"/>
            <person name="Cuomo C."/>
            <person name="de Hoog S."/>
            <person name="Gorbushina A."/>
            <person name="Stielow B."/>
            <person name="Teixiera M."/>
            <person name="Abouelleil A."/>
            <person name="Chapman S.B."/>
            <person name="Priest M."/>
            <person name="Young S.K."/>
            <person name="Wortman J."/>
            <person name="Nusbaum C."/>
            <person name="Birren B."/>
        </authorList>
    </citation>
    <scope>NUCLEOTIDE SEQUENCE [LARGE SCALE GENOMIC DNA]</scope>
    <source>
        <strain evidence="2 3">CBS 43764</strain>
    </source>
</reference>
<organism evidence="2 3">
    <name type="scientific">Verruconis gallopava</name>
    <dbReference type="NCBI Taxonomy" id="253628"/>
    <lineage>
        <taxon>Eukaryota</taxon>
        <taxon>Fungi</taxon>
        <taxon>Dikarya</taxon>
        <taxon>Ascomycota</taxon>
        <taxon>Pezizomycotina</taxon>
        <taxon>Dothideomycetes</taxon>
        <taxon>Pleosporomycetidae</taxon>
        <taxon>Venturiales</taxon>
        <taxon>Sympoventuriaceae</taxon>
        <taxon>Verruconis</taxon>
    </lineage>
</organism>
<dbReference type="Proteomes" id="UP000053259">
    <property type="component" value="Unassembled WGS sequence"/>
</dbReference>
<dbReference type="EMBL" id="KN847534">
    <property type="protein sequence ID" value="KIW06902.1"/>
    <property type="molecule type" value="Genomic_DNA"/>
</dbReference>
<dbReference type="InParanoid" id="A0A0D1Z1U9"/>
<dbReference type="VEuPathDB" id="FungiDB:PV09_02572"/>
<feature type="compositionally biased region" description="Basic and acidic residues" evidence="1">
    <location>
        <begin position="98"/>
        <end position="113"/>
    </location>
</feature>
<sequence>MAAKRVDEEDTDSQMQDDSSSASSPTTPPGQLSTHFATELSPPDSQQLHAQNPANAPSPFTPLASTKGSSANISKKMPPSAQLNANGKRNWESNGASADKKSEDNDGEYKWEREEDAPGFTWLNTKAKEDAQRAWAQVMEKERKIGNKYGDVLLK</sequence>
<dbReference type="AlphaFoldDB" id="A0A0D1Z1U9"/>
<evidence type="ECO:0000256" key="1">
    <source>
        <dbReference type="SAM" id="MobiDB-lite"/>
    </source>
</evidence>
<gene>
    <name evidence="2" type="ORF">PV09_02572</name>
</gene>
<dbReference type="OrthoDB" id="3917178at2759"/>
<feature type="compositionally biased region" description="Polar residues" evidence="1">
    <location>
        <begin position="63"/>
        <end position="73"/>
    </location>
</feature>
<name>A0A0D1Z1U9_9PEZI</name>